<reference evidence="1 2" key="1">
    <citation type="submission" date="2019-03" db="EMBL/GenBank/DDBJ databases">
        <title>Comparative insights into the high quality Complete genome sequence of highly metal resistant Cupriavidus metallidurans strain BS1 isolated from a gold-copper mine.</title>
        <authorList>
            <person name="Mazhar H.S."/>
            <person name="Rensing C."/>
        </authorList>
    </citation>
    <scope>NUCLEOTIDE SEQUENCE [LARGE SCALE GENOMIC DNA]</scope>
    <source>
        <strain evidence="1 2">BS1</strain>
    </source>
</reference>
<dbReference type="EMBL" id="CP037900">
    <property type="protein sequence ID" value="QBP10809.1"/>
    <property type="molecule type" value="Genomic_DNA"/>
</dbReference>
<sequence>MRVYDFKEHARWEHFEGKGWQIKDTLPELAIEVWTYFSGWGSRKNEDPPKFVTHVSGSIKGIYLSLTWEEAKDMHQRVVEELARGIAE</sequence>
<dbReference type="RefSeq" id="WP_035884765.1">
    <property type="nucleotide sequence ID" value="NZ_CP037900.1"/>
</dbReference>
<dbReference type="OrthoDB" id="8965708at2"/>
<evidence type="ECO:0000313" key="1">
    <source>
        <dbReference type="EMBL" id="QBP10809.1"/>
    </source>
</evidence>
<name>A0A482IUE0_9BURK</name>
<evidence type="ECO:0000313" key="2">
    <source>
        <dbReference type="Proteomes" id="UP000253772"/>
    </source>
</evidence>
<proteinExistence type="predicted"/>
<organism evidence="1 2">
    <name type="scientific">Cupriavidus metallidurans</name>
    <dbReference type="NCBI Taxonomy" id="119219"/>
    <lineage>
        <taxon>Bacteria</taxon>
        <taxon>Pseudomonadati</taxon>
        <taxon>Pseudomonadota</taxon>
        <taxon>Betaproteobacteria</taxon>
        <taxon>Burkholderiales</taxon>
        <taxon>Burkholderiaceae</taxon>
        <taxon>Cupriavidus</taxon>
    </lineage>
</organism>
<accession>A0A482IUE0</accession>
<gene>
    <name evidence="1" type="ORF">DDF84_014125</name>
</gene>
<protein>
    <submittedName>
        <fullName evidence="1">Uncharacterized protein</fullName>
    </submittedName>
</protein>
<dbReference type="Proteomes" id="UP000253772">
    <property type="component" value="Chromosome c1"/>
</dbReference>
<dbReference type="AlphaFoldDB" id="A0A482IUE0"/>